<evidence type="ECO:0000256" key="1">
    <source>
        <dbReference type="SAM" id="SignalP"/>
    </source>
</evidence>
<dbReference type="EMBL" id="WJHE01001416">
    <property type="protein sequence ID" value="MST35083.1"/>
    <property type="molecule type" value="Genomic_DNA"/>
</dbReference>
<dbReference type="Proteomes" id="UP000437736">
    <property type="component" value="Unassembled WGS sequence"/>
</dbReference>
<accession>A0ABW9R0G1</accession>
<feature type="signal peptide" evidence="1">
    <location>
        <begin position="1"/>
        <end position="23"/>
    </location>
</feature>
<name>A0ABW9R0G1_9ACTN</name>
<feature type="non-terminal residue" evidence="2">
    <location>
        <position position="54"/>
    </location>
</feature>
<comment type="caution">
    <text evidence="2">The sequence shown here is derived from an EMBL/GenBank/DDBJ whole genome shotgun (WGS) entry which is preliminary data.</text>
</comment>
<keyword evidence="3" id="KW-1185">Reference proteome</keyword>
<organism evidence="2 3">
    <name type="scientific">Acidiferrimicrobium australe</name>
    <dbReference type="NCBI Taxonomy" id="2664430"/>
    <lineage>
        <taxon>Bacteria</taxon>
        <taxon>Bacillati</taxon>
        <taxon>Actinomycetota</taxon>
        <taxon>Acidimicrobiia</taxon>
        <taxon>Acidimicrobiales</taxon>
        <taxon>Acidimicrobiaceae</taxon>
        <taxon>Acidiferrimicrobium</taxon>
    </lineage>
</organism>
<protein>
    <submittedName>
        <fullName evidence="2">Uncharacterized protein</fullName>
    </submittedName>
</protein>
<proteinExistence type="predicted"/>
<keyword evidence="1" id="KW-0732">Signal</keyword>
<feature type="chain" id="PRO_5045302417" evidence="1">
    <location>
        <begin position="24"/>
        <end position="54"/>
    </location>
</feature>
<evidence type="ECO:0000313" key="3">
    <source>
        <dbReference type="Proteomes" id="UP000437736"/>
    </source>
</evidence>
<sequence>MLKRPLIVLFVAMATTFGASALAAGTASAAPAPAASPAIALAGTSCYPGSASKP</sequence>
<reference evidence="2 3" key="1">
    <citation type="submission" date="2019-11" db="EMBL/GenBank/DDBJ databases">
        <title>Acidiferrimicrobium australis gen. nov., sp. nov., an acidophilic and obligately heterotrophic, member of the Actinobacteria that catalyses dissimilatory oxido- reduction of iron isolated from metal-rich acidic water in Chile.</title>
        <authorList>
            <person name="Gonzalez D."/>
            <person name="Huber K."/>
            <person name="Hedrich S."/>
            <person name="Rojas-Villalobos C."/>
            <person name="Quatrini R."/>
            <person name="Dinamarca M.A."/>
            <person name="Schwarz A."/>
            <person name="Canales C."/>
            <person name="Nancucheo I."/>
        </authorList>
    </citation>
    <scope>NUCLEOTIDE SEQUENCE [LARGE SCALE GENOMIC DNA]</scope>
    <source>
        <strain evidence="2 3">USS-CCA1</strain>
    </source>
</reference>
<gene>
    <name evidence="2" type="ORF">GHK86_20425</name>
</gene>
<evidence type="ECO:0000313" key="2">
    <source>
        <dbReference type="EMBL" id="MST35083.1"/>
    </source>
</evidence>